<protein>
    <submittedName>
        <fullName evidence="1">Stigma-specific STIG1-like protein 3</fullName>
    </submittedName>
</protein>
<proteinExistence type="predicted"/>
<keyword evidence="2" id="KW-1185">Reference proteome</keyword>
<name>A0ACC0H491_9ERIC</name>
<dbReference type="EMBL" id="CM045764">
    <property type="protein sequence ID" value="KAI8007567.1"/>
    <property type="molecule type" value="Genomic_DNA"/>
</dbReference>
<gene>
    <name evidence="1" type="ORF">LOK49_LG07G03407</name>
</gene>
<evidence type="ECO:0000313" key="2">
    <source>
        <dbReference type="Proteomes" id="UP001060215"/>
    </source>
</evidence>
<sequence length="149" mass="16563">MKVLPLIFMIATMALTIILTTKNTEDEEAKPPFDLIDTPGKLTPSKKVSRFLAQQNNPRSSDHCQKDHAICNLEPEDGHYKNSTCCNNKCVDLTTNHNNCGVCKRKCEFTDACCSGKCVDLAYDKGHCGSCGNRCSKDRLCIYGMCDYP</sequence>
<organism evidence="1 2">
    <name type="scientific">Camellia lanceoleosa</name>
    <dbReference type="NCBI Taxonomy" id="1840588"/>
    <lineage>
        <taxon>Eukaryota</taxon>
        <taxon>Viridiplantae</taxon>
        <taxon>Streptophyta</taxon>
        <taxon>Embryophyta</taxon>
        <taxon>Tracheophyta</taxon>
        <taxon>Spermatophyta</taxon>
        <taxon>Magnoliopsida</taxon>
        <taxon>eudicotyledons</taxon>
        <taxon>Gunneridae</taxon>
        <taxon>Pentapetalae</taxon>
        <taxon>asterids</taxon>
        <taxon>Ericales</taxon>
        <taxon>Theaceae</taxon>
        <taxon>Camellia</taxon>
    </lineage>
</organism>
<reference evidence="1 2" key="1">
    <citation type="journal article" date="2022" name="Plant J.">
        <title>Chromosome-level genome of Camellia lanceoleosa provides a valuable resource for understanding genome evolution and self-incompatibility.</title>
        <authorList>
            <person name="Gong W."/>
            <person name="Xiao S."/>
            <person name="Wang L."/>
            <person name="Liao Z."/>
            <person name="Chang Y."/>
            <person name="Mo W."/>
            <person name="Hu G."/>
            <person name="Li W."/>
            <person name="Zhao G."/>
            <person name="Zhu H."/>
            <person name="Hu X."/>
            <person name="Ji K."/>
            <person name="Xiang X."/>
            <person name="Song Q."/>
            <person name="Yuan D."/>
            <person name="Jin S."/>
            <person name="Zhang L."/>
        </authorList>
    </citation>
    <scope>NUCLEOTIDE SEQUENCE [LARGE SCALE GENOMIC DNA]</scope>
    <source>
        <strain evidence="1">SQ_2022a</strain>
    </source>
</reference>
<accession>A0ACC0H491</accession>
<comment type="caution">
    <text evidence="1">The sequence shown here is derived from an EMBL/GenBank/DDBJ whole genome shotgun (WGS) entry which is preliminary data.</text>
</comment>
<dbReference type="Proteomes" id="UP001060215">
    <property type="component" value="Chromosome 7"/>
</dbReference>
<evidence type="ECO:0000313" key="1">
    <source>
        <dbReference type="EMBL" id="KAI8007567.1"/>
    </source>
</evidence>